<reference evidence="3 4" key="1">
    <citation type="submission" date="2023-08" db="EMBL/GenBank/DDBJ databases">
        <authorList>
            <person name="Palmer J.M."/>
        </authorList>
    </citation>
    <scope>NUCLEOTIDE SEQUENCE [LARGE SCALE GENOMIC DNA]</scope>
    <source>
        <strain evidence="3 4">TWF481</strain>
    </source>
</reference>
<proteinExistence type="predicted"/>
<dbReference type="CDD" id="cd18186">
    <property type="entry name" value="BTB_POZ_ZBTB_KLHL-like"/>
    <property type="match status" value="1"/>
</dbReference>
<dbReference type="InterPro" id="IPR011333">
    <property type="entry name" value="SKP1/BTB/POZ_sf"/>
</dbReference>
<keyword evidence="4" id="KW-1185">Reference proteome</keyword>
<feature type="region of interest" description="Disordered" evidence="1">
    <location>
        <begin position="1"/>
        <end position="24"/>
    </location>
</feature>
<evidence type="ECO:0000259" key="2">
    <source>
        <dbReference type="PROSITE" id="PS50097"/>
    </source>
</evidence>
<dbReference type="AlphaFoldDB" id="A0AAV9WE10"/>
<evidence type="ECO:0000256" key="1">
    <source>
        <dbReference type="SAM" id="MobiDB-lite"/>
    </source>
</evidence>
<dbReference type="Gene3D" id="3.30.710.10">
    <property type="entry name" value="Potassium Channel Kv1.1, Chain A"/>
    <property type="match status" value="1"/>
</dbReference>
<sequence>MASSPPDQSPGIFKHPYARKKPRVSSNTTGFVKYNPDPVYKYLRVFSKPILRNTSTVSKYRLLDNPQFSDVVVIVGKDEQEYKLHRNIISIGSDFFAASCRPGSLFMEAIEAKIKLPEIEPTAFNIVIRWIYQGGYHLPDYIDTDDFIAVFQAADFLGIEPMKKEMLNQLIAKLPSEYWREDKTIDDPVKLYNGIAQHSAISNWVQLRRFADQVFPCWYNNDSSLVEMAQQDLGNAVRIDLYQEICAINFCTSCYPRLVNNQEGLCLMCASEIDPAIKGRAEKGVPEHDTPAGPGTAATTPGDLSSTSTL</sequence>
<organism evidence="3 4">
    <name type="scientific">Arthrobotrys musiformis</name>
    <dbReference type="NCBI Taxonomy" id="47236"/>
    <lineage>
        <taxon>Eukaryota</taxon>
        <taxon>Fungi</taxon>
        <taxon>Dikarya</taxon>
        <taxon>Ascomycota</taxon>
        <taxon>Pezizomycotina</taxon>
        <taxon>Orbiliomycetes</taxon>
        <taxon>Orbiliales</taxon>
        <taxon>Orbiliaceae</taxon>
        <taxon>Arthrobotrys</taxon>
    </lineage>
</organism>
<feature type="region of interest" description="Disordered" evidence="1">
    <location>
        <begin position="282"/>
        <end position="310"/>
    </location>
</feature>
<feature type="domain" description="BTB" evidence="2">
    <location>
        <begin position="69"/>
        <end position="140"/>
    </location>
</feature>
<dbReference type="EMBL" id="JAVHJL010000005">
    <property type="protein sequence ID" value="KAK6503803.1"/>
    <property type="molecule type" value="Genomic_DNA"/>
</dbReference>
<protein>
    <recommendedName>
        <fullName evidence="2">BTB domain-containing protein</fullName>
    </recommendedName>
</protein>
<dbReference type="SMART" id="SM00225">
    <property type="entry name" value="BTB"/>
    <property type="match status" value="1"/>
</dbReference>
<accession>A0AAV9WE10</accession>
<name>A0AAV9WE10_9PEZI</name>
<dbReference type="PANTHER" id="PTHR47843:SF5">
    <property type="entry name" value="BTB_POZ DOMAIN PROTEIN"/>
    <property type="match status" value="1"/>
</dbReference>
<dbReference type="InterPro" id="IPR000210">
    <property type="entry name" value="BTB/POZ_dom"/>
</dbReference>
<dbReference type="Pfam" id="PF00651">
    <property type="entry name" value="BTB"/>
    <property type="match status" value="1"/>
</dbReference>
<gene>
    <name evidence="3" type="ORF">TWF481_008809</name>
</gene>
<feature type="compositionally biased region" description="Low complexity" evidence="1">
    <location>
        <begin position="291"/>
        <end position="302"/>
    </location>
</feature>
<dbReference type="SUPFAM" id="SSF54695">
    <property type="entry name" value="POZ domain"/>
    <property type="match status" value="1"/>
</dbReference>
<dbReference type="Proteomes" id="UP001370758">
    <property type="component" value="Unassembled WGS sequence"/>
</dbReference>
<comment type="caution">
    <text evidence="3">The sequence shown here is derived from an EMBL/GenBank/DDBJ whole genome shotgun (WGS) entry which is preliminary data.</text>
</comment>
<dbReference type="PROSITE" id="PS50097">
    <property type="entry name" value="BTB"/>
    <property type="match status" value="1"/>
</dbReference>
<dbReference type="PANTHER" id="PTHR47843">
    <property type="entry name" value="BTB DOMAIN-CONTAINING PROTEIN-RELATED"/>
    <property type="match status" value="1"/>
</dbReference>
<evidence type="ECO:0000313" key="4">
    <source>
        <dbReference type="Proteomes" id="UP001370758"/>
    </source>
</evidence>
<evidence type="ECO:0000313" key="3">
    <source>
        <dbReference type="EMBL" id="KAK6503803.1"/>
    </source>
</evidence>